<evidence type="ECO:0000256" key="10">
    <source>
        <dbReference type="ARBA" id="ARBA00023136"/>
    </source>
</evidence>
<feature type="region of interest" description="Disordered" evidence="12">
    <location>
        <begin position="1"/>
        <end position="36"/>
    </location>
</feature>
<evidence type="ECO:0000256" key="3">
    <source>
        <dbReference type="ARBA" id="ARBA00004906"/>
    </source>
</evidence>
<dbReference type="GO" id="GO:0005783">
    <property type="term" value="C:endoplasmic reticulum"/>
    <property type="evidence" value="ECO:0007669"/>
    <property type="project" value="InterPro"/>
</dbReference>
<evidence type="ECO:0000259" key="14">
    <source>
        <dbReference type="PROSITE" id="PS50089"/>
    </source>
</evidence>
<evidence type="ECO:0000256" key="2">
    <source>
        <dbReference type="ARBA" id="ARBA00004308"/>
    </source>
</evidence>
<dbReference type="GO" id="GO:0016567">
    <property type="term" value="P:protein ubiquitination"/>
    <property type="evidence" value="ECO:0007669"/>
    <property type="project" value="UniProtKB-UniPathway"/>
</dbReference>
<dbReference type="GO" id="GO:0061630">
    <property type="term" value="F:ubiquitin protein ligase activity"/>
    <property type="evidence" value="ECO:0007669"/>
    <property type="project" value="UniProtKB-EC"/>
</dbReference>
<gene>
    <name evidence="16" type="primary">RN185</name>
    <name evidence="15" type="ORF">TR159375</name>
</gene>
<dbReference type="Gene3D" id="3.30.40.10">
    <property type="entry name" value="Zinc/RING finger domain, C3HC4 (zinc finger)"/>
    <property type="match status" value="1"/>
</dbReference>
<evidence type="ECO:0000313" key="15">
    <source>
        <dbReference type="EMBL" id="JAP42604.1"/>
    </source>
</evidence>
<dbReference type="PANTHER" id="PTHR12313">
    <property type="entry name" value="E3 UBIQUITIN-PROTEIN LIGASE RNF5-RELATED"/>
    <property type="match status" value="1"/>
</dbReference>
<keyword evidence="8" id="KW-0833">Ubl conjugation pathway</keyword>
<keyword evidence="9" id="KW-0862">Zinc</keyword>
<feature type="transmembrane region" description="Helical" evidence="13">
    <location>
        <begin position="192"/>
        <end position="209"/>
    </location>
</feature>
<sequence length="210" mass="21998">MSESSRDNAKSEPGEPSSSQCPPEGNEVPSSSTSGTTGSFECNICLESAKDAVVSRCGHLFCWPCLHQWFETVRSRPSCPVCKAAISRDSVIPLYGRGGDHKTDPRSKIPPRPPGQRTEPQQGSRSPFDGLGNLFSGGGGGGGTRGPGNFHMSVGVGTFPFGLFTTSFNVGGGGGGDDVNGNNAAAEEAETMSKLFMAIAVFFIVWLFLS</sequence>
<dbReference type="InterPro" id="IPR045103">
    <property type="entry name" value="RNF5/RNF185-like"/>
</dbReference>
<dbReference type="PROSITE" id="PS50089">
    <property type="entry name" value="ZF_RING_2"/>
    <property type="match status" value="1"/>
</dbReference>
<name>A0A0X3NS28_SCHSO</name>
<dbReference type="GO" id="GO:0008270">
    <property type="term" value="F:zinc ion binding"/>
    <property type="evidence" value="ECO:0007669"/>
    <property type="project" value="UniProtKB-KW"/>
</dbReference>
<evidence type="ECO:0000256" key="5">
    <source>
        <dbReference type="ARBA" id="ARBA00022679"/>
    </source>
</evidence>
<dbReference type="EMBL" id="GEEE01004966">
    <property type="protein sequence ID" value="JAP58259.1"/>
    <property type="molecule type" value="Transcribed_RNA"/>
</dbReference>
<evidence type="ECO:0000256" key="1">
    <source>
        <dbReference type="ARBA" id="ARBA00000900"/>
    </source>
</evidence>
<evidence type="ECO:0000256" key="9">
    <source>
        <dbReference type="ARBA" id="ARBA00022833"/>
    </source>
</evidence>
<keyword evidence="13" id="KW-1133">Transmembrane helix</keyword>
<dbReference type="SMART" id="SM00184">
    <property type="entry name" value="RING"/>
    <property type="match status" value="1"/>
</dbReference>
<accession>A0A0X3NS28</accession>
<evidence type="ECO:0000256" key="12">
    <source>
        <dbReference type="SAM" id="MobiDB-lite"/>
    </source>
</evidence>
<feature type="region of interest" description="Disordered" evidence="12">
    <location>
        <begin position="93"/>
        <end position="131"/>
    </location>
</feature>
<dbReference type="Pfam" id="PF13920">
    <property type="entry name" value="zf-C3HC4_3"/>
    <property type="match status" value="1"/>
</dbReference>
<dbReference type="FunFam" id="3.30.40.10:FF:000062">
    <property type="entry name" value="E3 ubiquitin-protein ligase RNF185"/>
    <property type="match status" value="1"/>
</dbReference>
<evidence type="ECO:0000256" key="8">
    <source>
        <dbReference type="ARBA" id="ARBA00022786"/>
    </source>
</evidence>
<reference evidence="15" key="1">
    <citation type="submission" date="2016-01" db="EMBL/GenBank/DDBJ databases">
        <title>Reference transcriptome for the parasite Schistocephalus solidus: insights into the molecular evolution of parasitism.</title>
        <authorList>
            <person name="Hebert F.O."/>
            <person name="Grambauer S."/>
            <person name="Barber I."/>
            <person name="Landry C.R."/>
            <person name="Aubin-Horth N."/>
        </authorList>
    </citation>
    <scope>NUCLEOTIDE SEQUENCE</scope>
</reference>
<comment type="subcellular location">
    <subcellularLocation>
        <location evidence="2">Endomembrane system</location>
    </subcellularLocation>
</comment>
<dbReference type="SUPFAM" id="SSF57850">
    <property type="entry name" value="RING/U-box"/>
    <property type="match status" value="1"/>
</dbReference>
<evidence type="ECO:0000256" key="11">
    <source>
        <dbReference type="PROSITE-ProRule" id="PRU00175"/>
    </source>
</evidence>
<keyword evidence="10 13" id="KW-0472">Membrane</keyword>
<dbReference type="InterPro" id="IPR013083">
    <property type="entry name" value="Znf_RING/FYVE/PHD"/>
</dbReference>
<feature type="domain" description="RING-type" evidence="14">
    <location>
        <begin position="42"/>
        <end position="83"/>
    </location>
</feature>
<keyword evidence="13" id="KW-0812">Transmembrane</keyword>
<dbReference type="EMBL" id="GEEE01020621">
    <property type="protein sequence ID" value="JAP42604.1"/>
    <property type="molecule type" value="Transcribed_RNA"/>
</dbReference>
<evidence type="ECO:0000256" key="4">
    <source>
        <dbReference type="ARBA" id="ARBA00012483"/>
    </source>
</evidence>
<dbReference type="EC" id="2.3.2.27" evidence="4"/>
<keyword evidence="7 11" id="KW-0863">Zinc-finger</keyword>
<dbReference type="InterPro" id="IPR001841">
    <property type="entry name" value="Znf_RING"/>
</dbReference>
<protein>
    <recommendedName>
        <fullName evidence="4">RING-type E3 ubiquitin transferase</fullName>
        <ecNumber evidence="4">2.3.2.27</ecNumber>
    </recommendedName>
</protein>
<evidence type="ECO:0000256" key="6">
    <source>
        <dbReference type="ARBA" id="ARBA00022723"/>
    </source>
</evidence>
<keyword evidence="5" id="KW-0808">Transferase</keyword>
<dbReference type="GO" id="GO:0006511">
    <property type="term" value="P:ubiquitin-dependent protein catabolic process"/>
    <property type="evidence" value="ECO:0007669"/>
    <property type="project" value="InterPro"/>
</dbReference>
<dbReference type="UniPathway" id="UPA00143"/>
<organism evidence="15">
    <name type="scientific">Schistocephalus solidus</name>
    <name type="common">Tapeworm</name>
    <dbReference type="NCBI Taxonomy" id="70667"/>
    <lineage>
        <taxon>Eukaryota</taxon>
        <taxon>Metazoa</taxon>
        <taxon>Spiralia</taxon>
        <taxon>Lophotrochozoa</taxon>
        <taxon>Platyhelminthes</taxon>
        <taxon>Cestoda</taxon>
        <taxon>Eucestoda</taxon>
        <taxon>Diphyllobothriidea</taxon>
        <taxon>Diphyllobothriidae</taxon>
        <taxon>Schistocephalus</taxon>
    </lineage>
</organism>
<feature type="compositionally biased region" description="Basic and acidic residues" evidence="12">
    <location>
        <begin position="98"/>
        <end position="107"/>
    </location>
</feature>
<proteinExistence type="predicted"/>
<dbReference type="AlphaFoldDB" id="A0A0X3NS28"/>
<evidence type="ECO:0000256" key="7">
    <source>
        <dbReference type="ARBA" id="ARBA00022771"/>
    </source>
</evidence>
<dbReference type="InterPro" id="IPR017907">
    <property type="entry name" value="Znf_RING_CS"/>
</dbReference>
<evidence type="ECO:0000313" key="16">
    <source>
        <dbReference type="EMBL" id="JAP58259.1"/>
    </source>
</evidence>
<comment type="catalytic activity">
    <reaction evidence="1">
        <text>S-ubiquitinyl-[E2 ubiquitin-conjugating enzyme]-L-cysteine + [acceptor protein]-L-lysine = [E2 ubiquitin-conjugating enzyme]-L-cysteine + N(6)-ubiquitinyl-[acceptor protein]-L-lysine.</text>
        <dbReference type="EC" id="2.3.2.27"/>
    </reaction>
</comment>
<comment type="pathway">
    <text evidence="3">Protein modification; protein ubiquitination.</text>
</comment>
<keyword evidence="6" id="KW-0479">Metal-binding</keyword>
<evidence type="ECO:0000256" key="13">
    <source>
        <dbReference type="SAM" id="Phobius"/>
    </source>
</evidence>
<feature type="compositionally biased region" description="Basic and acidic residues" evidence="12">
    <location>
        <begin position="1"/>
        <end position="13"/>
    </location>
</feature>
<dbReference type="PROSITE" id="PS00518">
    <property type="entry name" value="ZF_RING_1"/>
    <property type="match status" value="1"/>
</dbReference>